<dbReference type="SMART" id="SM00271">
    <property type="entry name" value="DnaJ"/>
    <property type="match status" value="1"/>
</dbReference>
<keyword evidence="4 7" id="KW-0694">RNA-binding</keyword>
<dbReference type="EMBL" id="DS235882">
    <property type="protein sequence ID" value="EEB20036.1"/>
    <property type="molecule type" value="Genomic_DNA"/>
</dbReference>
<dbReference type="FunCoup" id="E0W330">
    <property type="interactions" value="1528"/>
</dbReference>
<dbReference type="GO" id="GO:0003723">
    <property type="term" value="F:RNA binding"/>
    <property type="evidence" value="ECO:0007669"/>
    <property type="project" value="UniProtKB-UniRule"/>
</dbReference>
<feature type="domain" description="RRM" evidence="10">
    <location>
        <begin position="154"/>
        <end position="242"/>
    </location>
</feature>
<dbReference type="SUPFAM" id="SSF54928">
    <property type="entry name" value="RNA-binding domain, RBD"/>
    <property type="match status" value="1"/>
</dbReference>
<dbReference type="CDD" id="cd06257">
    <property type="entry name" value="DnaJ"/>
    <property type="match status" value="1"/>
</dbReference>
<dbReference type="Proteomes" id="UP000009046">
    <property type="component" value="Unassembled WGS sequence"/>
</dbReference>
<dbReference type="GO" id="GO:0005681">
    <property type="term" value="C:spliceosomal complex"/>
    <property type="evidence" value="ECO:0007669"/>
    <property type="project" value="TreeGrafter"/>
</dbReference>
<dbReference type="VEuPathDB" id="VectorBase:PHUM600850"/>
<name>E0W330_PEDHC</name>
<dbReference type="Gene3D" id="1.10.287.110">
    <property type="entry name" value="DnaJ domain"/>
    <property type="match status" value="1"/>
</dbReference>
<evidence type="ECO:0008006" key="14">
    <source>
        <dbReference type="Google" id="ProtNLM"/>
    </source>
</evidence>
<dbReference type="EMBL" id="AAZO01007327">
    <property type="status" value="NOT_ANNOTATED_CDS"/>
    <property type="molecule type" value="Genomic_DNA"/>
</dbReference>
<sequence length="294" mass="34061">MGKTNLDGVDLYELFGLTINASLNEIRTAYRKKALKCHPDKNPDNPKAAELFVQLTDALEILLDESARAAYNKLLEAKEAARIRHQHLDEKRKKFKEDLEARETAHFAKIKKQKTEEEKLKDEIARLQKEGAKLVQEEIKLLQEEISRELGSDVNNLTEDGSRYKIIIEWKGEKNDGENGGYNEDVLNRIFKKYGDVVAVVVSTKKKGQGLIEFKEKRAAELAMKIELGFMNNPLKLKWLDKNMRQTKNSGKFVNDSLINERDYESLVIRKMRQAEERKRLQEQILKEDIDDND</sequence>
<dbReference type="PRINTS" id="PR00625">
    <property type="entry name" value="JDOMAIN"/>
</dbReference>
<dbReference type="PROSITE" id="PS50076">
    <property type="entry name" value="DNAJ_2"/>
    <property type="match status" value="1"/>
</dbReference>
<evidence type="ECO:0000256" key="5">
    <source>
        <dbReference type="ARBA" id="ARBA00023186"/>
    </source>
</evidence>
<dbReference type="eggNOG" id="KOG0691">
    <property type="taxonomic scope" value="Eukaryota"/>
</dbReference>
<reference evidence="11" key="2">
    <citation type="submission" date="2007-04" db="EMBL/GenBank/DDBJ databases">
        <title>The genome of the human body louse.</title>
        <authorList>
            <consortium name="The Human Body Louse Genome Consortium"/>
            <person name="Kirkness E."/>
            <person name="Walenz B."/>
            <person name="Hass B."/>
            <person name="Bruggner R."/>
            <person name="Strausberg R."/>
        </authorList>
    </citation>
    <scope>NUCLEOTIDE SEQUENCE</scope>
    <source>
        <strain evidence="11">USDA</strain>
    </source>
</reference>
<evidence type="ECO:0000256" key="2">
    <source>
        <dbReference type="ARBA" id="ARBA00004496"/>
    </source>
</evidence>
<accession>E0W330</accession>
<keyword evidence="8" id="KW-0175">Coiled coil</keyword>
<evidence type="ECO:0000256" key="7">
    <source>
        <dbReference type="PROSITE-ProRule" id="PRU00176"/>
    </source>
</evidence>
<dbReference type="HOGENOM" id="CLU_045732_1_0_1"/>
<dbReference type="OrthoDB" id="259708at2759"/>
<dbReference type="PROSITE" id="PS50102">
    <property type="entry name" value="RRM"/>
    <property type="match status" value="1"/>
</dbReference>
<dbReference type="CTD" id="8236915"/>
<dbReference type="InterPro" id="IPR034254">
    <property type="entry name" value="DNAJC17_RRM"/>
</dbReference>
<dbReference type="GO" id="GO:0000390">
    <property type="term" value="P:spliceosomal complex disassembly"/>
    <property type="evidence" value="ECO:0007669"/>
    <property type="project" value="TreeGrafter"/>
</dbReference>
<keyword evidence="3" id="KW-0963">Cytoplasm</keyword>
<dbReference type="PANTHER" id="PTHR44313">
    <property type="entry name" value="DNAJ HOMOLOG SUBFAMILY C MEMBER 17"/>
    <property type="match status" value="1"/>
</dbReference>
<evidence type="ECO:0000313" key="13">
    <source>
        <dbReference type="Proteomes" id="UP000009046"/>
    </source>
</evidence>
<dbReference type="SUPFAM" id="SSF46565">
    <property type="entry name" value="Chaperone J-domain"/>
    <property type="match status" value="1"/>
</dbReference>
<feature type="domain" description="J" evidence="9">
    <location>
        <begin position="10"/>
        <end position="75"/>
    </location>
</feature>
<gene>
    <name evidence="12" type="primary">8236915</name>
    <name evidence="11" type="ORF">Phum_PHUM600850</name>
</gene>
<dbReference type="Pfam" id="PF00226">
    <property type="entry name" value="DnaJ"/>
    <property type="match status" value="1"/>
</dbReference>
<evidence type="ECO:0000256" key="3">
    <source>
        <dbReference type="ARBA" id="ARBA00022490"/>
    </source>
</evidence>
<proteinExistence type="predicted"/>
<dbReference type="GO" id="GO:0005737">
    <property type="term" value="C:cytoplasm"/>
    <property type="evidence" value="ECO:0007669"/>
    <property type="project" value="UniProtKB-SubCell"/>
</dbReference>
<evidence type="ECO:0000256" key="1">
    <source>
        <dbReference type="ARBA" id="ARBA00004123"/>
    </source>
</evidence>
<comment type="subcellular location">
    <subcellularLocation>
        <location evidence="2">Cytoplasm</location>
    </subcellularLocation>
    <subcellularLocation>
        <location evidence="1">Nucleus</location>
    </subcellularLocation>
</comment>
<dbReference type="InterPro" id="IPR036869">
    <property type="entry name" value="J_dom_sf"/>
</dbReference>
<dbReference type="KEGG" id="phu:Phum_PHUM600850"/>
<protein>
    <recommendedName>
        <fullName evidence="14">J domain-containing protein</fullName>
    </recommendedName>
</protein>
<keyword evidence="6" id="KW-0539">Nucleus</keyword>
<evidence type="ECO:0000313" key="12">
    <source>
        <dbReference type="EnsemblMetazoa" id="PHUM600850-PA"/>
    </source>
</evidence>
<dbReference type="GeneID" id="8236915"/>
<evidence type="ECO:0000256" key="4">
    <source>
        <dbReference type="ARBA" id="ARBA00022884"/>
    </source>
</evidence>
<dbReference type="RefSeq" id="XP_002432774.1">
    <property type="nucleotide sequence ID" value="XM_002432729.1"/>
</dbReference>
<evidence type="ECO:0000259" key="10">
    <source>
        <dbReference type="PROSITE" id="PS50102"/>
    </source>
</evidence>
<dbReference type="EnsemblMetazoa" id="PHUM600850-RA">
    <property type="protein sequence ID" value="PHUM600850-PA"/>
    <property type="gene ID" value="PHUM600850"/>
</dbReference>
<organism>
    <name type="scientific">Pediculus humanus subsp. corporis</name>
    <name type="common">Body louse</name>
    <dbReference type="NCBI Taxonomy" id="121224"/>
    <lineage>
        <taxon>Eukaryota</taxon>
        <taxon>Metazoa</taxon>
        <taxon>Ecdysozoa</taxon>
        <taxon>Arthropoda</taxon>
        <taxon>Hexapoda</taxon>
        <taxon>Insecta</taxon>
        <taxon>Pterygota</taxon>
        <taxon>Neoptera</taxon>
        <taxon>Paraneoptera</taxon>
        <taxon>Psocodea</taxon>
        <taxon>Troctomorpha</taxon>
        <taxon>Phthiraptera</taxon>
        <taxon>Anoplura</taxon>
        <taxon>Pediculidae</taxon>
        <taxon>Pediculus</taxon>
    </lineage>
</organism>
<dbReference type="InterPro" id="IPR052094">
    <property type="entry name" value="Pre-mRNA-splicing_ERAD"/>
</dbReference>
<keyword evidence="13" id="KW-1185">Reference proteome</keyword>
<reference evidence="11" key="1">
    <citation type="submission" date="2007-04" db="EMBL/GenBank/DDBJ databases">
        <title>Annotation of Pediculus humanus corporis strain USDA.</title>
        <authorList>
            <person name="Kirkness E."/>
            <person name="Hannick L."/>
            <person name="Hass B."/>
            <person name="Bruggner R."/>
            <person name="Lawson D."/>
            <person name="Bidwell S."/>
            <person name="Joardar V."/>
            <person name="Caler E."/>
            <person name="Walenz B."/>
            <person name="Inman J."/>
            <person name="Schobel S."/>
            <person name="Galinsky K."/>
            <person name="Amedeo P."/>
            <person name="Strausberg R."/>
        </authorList>
    </citation>
    <scope>NUCLEOTIDE SEQUENCE</scope>
    <source>
        <strain evidence="11">USDA</strain>
    </source>
</reference>
<evidence type="ECO:0000259" key="9">
    <source>
        <dbReference type="PROSITE" id="PS50076"/>
    </source>
</evidence>
<dbReference type="InParanoid" id="E0W330"/>
<evidence type="ECO:0000256" key="6">
    <source>
        <dbReference type="ARBA" id="ARBA00023242"/>
    </source>
</evidence>
<feature type="coiled-coil region" evidence="8">
    <location>
        <begin position="71"/>
        <end position="137"/>
    </location>
</feature>
<dbReference type="InterPro" id="IPR012677">
    <property type="entry name" value="Nucleotide-bd_a/b_plait_sf"/>
</dbReference>
<dbReference type="STRING" id="121224.E0W330"/>
<dbReference type="OMA" id="NPLHFQW"/>
<reference evidence="12" key="3">
    <citation type="submission" date="2020-05" db="UniProtKB">
        <authorList>
            <consortium name="EnsemblMetazoa"/>
        </authorList>
    </citation>
    <scope>IDENTIFICATION</scope>
    <source>
        <strain evidence="12">USDA</strain>
    </source>
</reference>
<dbReference type="InterPro" id="IPR000504">
    <property type="entry name" value="RRM_dom"/>
</dbReference>
<dbReference type="AlphaFoldDB" id="E0W330"/>
<dbReference type="Gene3D" id="3.30.70.330">
    <property type="match status" value="1"/>
</dbReference>
<dbReference type="CDD" id="cd12429">
    <property type="entry name" value="RRM_DNAJC17"/>
    <property type="match status" value="1"/>
</dbReference>
<evidence type="ECO:0000313" key="11">
    <source>
        <dbReference type="EMBL" id="EEB20036.1"/>
    </source>
</evidence>
<dbReference type="InterPro" id="IPR001623">
    <property type="entry name" value="DnaJ_domain"/>
</dbReference>
<dbReference type="InterPro" id="IPR035979">
    <property type="entry name" value="RBD_domain_sf"/>
</dbReference>
<evidence type="ECO:0000256" key="8">
    <source>
        <dbReference type="SAM" id="Coils"/>
    </source>
</evidence>
<keyword evidence="5" id="KW-0143">Chaperone</keyword>
<dbReference type="PANTHER" id="PTHR44313:SF1">
    <property type="entry name" value="DNAJ HOMOLOG SUBFAMILY C MEMBER 17"/>
    <property type="match status" value="1"/>
</dbReference>
<dbReference type="Pfam" id="PF00076">
    <property type="entry name" value="RRM_1"/>
    <property type="match status" value="1"/>
</dbReference>